<name>A0A8H6MAD4_9AGAR</name>
<evidence type="ECO:0000313" key="1">
    <source>
        <dbReference type="EMBL" id="KAF6760985.1"/>
    </source>
</evidence>
<gene>
    <name evidence="1" type="ORF">DFP72DRAFT_57752</name>
</gene>
<keyword evidence="2" id="KW-1185">Reference proteome</keyword>
<dbReference type="AlphaFoldDB" id="A0A8H6MAD4"/>
<reference evidence="1 2" key="1">
    <citation type="submission" date="2020-07" db="EMBL/GenBank/DDBJ databases">
        <title>Comparative genomics of pyrophilous fungi reveals a link between fire events and developmental genes.</title>
        <authorList>
            <consortium name="DOE Joint Genome Institute"/>
            <person name="Steindorff A.S."/>
            <person name="Carver A."/>
            <person name="Calhoun S."/>
            <person name="Stillman K."/>
            <person name="Liu H."/>
            <person name="Lipzen A."/>
            <person name="Pangilinan J."/>
            <person name="Labutti K."/>
            <person name="Bruns T.D."/>
            <person name="Grigoriev I.V."/>
        </authorList>
    </citation>
    <scope>NUCLEOTIDE SEQUENCE [LARGE SCALE GENOMIC DNA]</scope>
    <source>
        <strain evidence="1 2">CBS 144469</strain>
    </source>
</reference>
<proteinExistence type="predicted"/>
<sequence>MLVLHSCMLAPRIHTRRLGASMHVHGPSRSTLGVGVVHSSLVLELVAWWLHTRALFWWWYVGRGLLWRLAPVLFHSLTSRYQLCYSVMRCVLVHKVVDVRPAMDGFASRVSCRGLRDRPWMCKGPTSSSPPPFLLILVFPTLLCSPSLFYTTSTSNNNAPSLLSLRISTPYPAWLLKGICEGMDSQINRQRPSLVTLSAPHTRAVRTPA</sequence>
<evidence type="ECO:0000313" key="2">
    <source>
        <dbReference type="Proteomes" id="UP000521943"/>
    </source>
</evidence>
<dbReference type="EMBL" id="JACGCI010000011">
    <property type="protein sequence ID" value="KAF6760985.1"/>
    <property type="molecule type" value="Genomic_DNA"/>
</dbReference>
<protein>
    <submittedName>
        <fullName evidence="1">Uncharacterized protein</fullName>
    </submittedName>
</protein>
<dbReference type="Proteomes" id="UP000521943">
    <property type="component" value="Unassembled WGS sequence"/>
</dbReference>
<accession>A0A8H6MAD4</accession>
<organism evidence="1 2">
    <name type="scientific">Ephemerocybe angulata</name>
    <dbReference type="NCBI Taxonomy" id="980116"/>
    <lineage>
        <taxon>Eukaryota</taxon>
        <taxon>Fungi</taxon>
        <taxon>Dikarya</taxon>
        <taxon>Basidiomycota</taxon>
        <taxon>Agaricomycotina</taxon>
        <taxon>Agaricomycetes</taxon>
        <taxon>Agaricomycetidae</taxon>
        <taxon>Agaricales</taxon>
        <taxon>Agaricineae</taxon>
        <taxon>Psathyrellaceae</taxon>
        <taxon>Ephemerocybe</taxon>
    </lineage>
</organism>
<comment type="caution">
    <text evidence="1">The sequence shown here is derived from an EMBL/GenBank/DDBJ whole genome shotgun (WGS) entry which is preliminary data.</text>
</comment>